<dbReference type="Gene3D" id="3.40.50.300">
    <property type="entry name" value="P-loop containing nucleotide triphosphate hydrolases"/>
    <property type="match status" value="1"/>
</dbReference>
<dbReference type="InterPro" id="IPR027417">
    <property type="entry name" value="P-loop_NTPase"/>
</dbReference>
<evidence type="ECO:0008006" key="3">
    <source>
        <dbReference type="Google" id="ProtNLM"/>
    </source>
</evidence>
<sequence length="663" mass="78313">MGNTVYPGKHKLLKYNHFLDVEKSIIEVVSKEFYVTHGGEKVQLGINSEYRYIIVSPTEIYKDMFNLDREIVVVFSPYERIQARTLDVFEHVVRRHSTLRIEKICNVLISKDENVESSLTDLIKSEPESQIIIPFSYEELKRVDDQYFFRNRFRKYFYSRDLFAFEAPLKKDIYFFGRNDLIQELVNRFKSGENSGLFGLRKTGKTSLVNGIERNLQREGIQSIIIDCQDTSFNQRRWNEALHYMCVRVKSILNLSTSLPRESEFNEKNASIFFEEFLISCRDIKKIPLFFIFDEIENISRDTASSEHWRNGIDFALFWQTLRSIFQRNDRLLSYLIVGTNPTCVELPKIDSIDNPIFNHFQPTYIPGFEVRDTREMVRKLGRRMGLKFNEAVFSRLTEDFGGHPFLMRHVCSLISKNVSDKERPVDIDRLAYKKGKDDFMTNCSNYIEMIIVVLKEFYPDEYDMLSMLANEDFESFNGFAEMHHSYTSHLIGYGIIRKNRLGYDFNIDAVKDYIVGKDKYQKLRLTVQEKWSEISERRNRAEVKLRNIVRMVLMVSFGENKAKEKVLEIFGNPRKDRLKGSKYREIFDPNKSEIYFSDISKIISKNWDVFNHVFSRTKKDVFSTLEFINSSRVDAHAKEITDDEFSYFRVCMKNVEDDIEGF</sequence>
<name>Q2S839_HAHCH</name>
<dbReference type="PANTHER" id="PTHR34301">
    <property type="entry name" value="DNA-BINDING PROTEIN-RELATED"/>
    <property type="match status" value="1"/>
</dbReference>
<dbReference type="PANTHER" id="PTHR34301:SF8">
    <property type="entry name" value="ATPASE DOMAIN-CONTAINING PROTEIN"/>
    <property type="match status" value="1"/>
</dbReference>
<dbReference type="Proteomes" id="UP000000238">
    <property type="component" value="Chromosome"/>
</dbReference>
<keyword evidence="2" id="KW-1185">Reference proteome</keyword>
<dbReference type="RefSeq" id="WP_011400237.1">
    <property type="nucleotide sequence ID" value="NC_007645.1"/>
</dbReference>
<dbReference type="Pfam" id="PF14516">
    <property type="entry name" value="AAA_35"/>
    <property type="match status" value="1"/>
</dbReference>
<evidence type="ECO:0000313" key="2">
    <source>
        <dbReference type="Proteomes" id="UP000000238"/>
    </source>
</evidence>
<dbReference type="HOGENOM" id="CLU_414282_0_0_6"/>
<reference evidence="1 2" key="1">
    <citation type="journal article" date="2005" name="Nucleic Acids Res.">
        <title>Genomic blueprint of Hahella chejuensis, a marine microbe producing an algicidal agent.</title>
        <authorList>
            <person name="Jeong H."/>
            <person name="Yim J.H."/>
            <person name="Lee C."/>
            <person name="Choi S.-H."/>
            <person name="Park Y.K."/>
            <person name="Yoon S.H."/>
            <person name="Hur C.-G."/>
            <person name="Kang H.-Y."/>
            <person name="Kim D."/>
            <person name="Lee H.H."/>
            <person name="Park K.H."/>
            <person name="Park S.-H."/>
            <person name="Park H.-S."/>
            <person name="Lee H.K."/>
            <person name="Oh T.K."/>
            <person name="Kim J.F."/>
        </authorList>
    </citation>
    <scope>NUCLEOTIDE SEQUENCE [LARGE SCALE GENOMIC DNA]</scope>
    <source>
        <strain evidence="1 2">KCTC 2396</strain>
    </source>
</reference>
<dbReference type="eggNOG" id="COG1672">
    <property type="taxonomic scope" value="Bacteria"/>
</dbReference>
<dbReference type="STRING" id="349521.HCH_06546"/>
<dbReference type="OrthoDB" id="9811804at2"/>
<dbReference type="EMBL" id="CP000155">
    <property type="protein sequence ID" value="ABC33185.1"/>
    <property type="molecule type" value="Genomic_DNA"/>
</dbReference>
<organism evidence="1 2">
    <name type="scientific">Hahella chejuensis (strain KCTC 2396)</name>
    <dbReference type="NCBI Taxonomy" id="349521"/>
    <lineage>
        <taxon>Bacteria</taxon>
        <taxon>Pseudomonadati</taxon>
        <taxon>Pseudomonadota</taxon>
        <taxon>Gammaproteobacteria</taxon>
        <taxon>Oceanospirillales</taxon>
        <taxon>Hahellaceae</taxon>
        <taxon>Hahella</taxon>
    </lineage>
</organism>
<proteinExistence type="predicted"/>
<accession>Q2S839</accession>
<gene>
    <name evidence="1" type="ordered locus">HCH_06546</name>
</gene>
<dbReference type="SUPFAM" id="SSF52540">
    <property type="entry name" value="P-loop containing nucleoside triphosphate hydrolases"/>
    <property type="match status" value="1"/>
</dbReference>
<dbReference type="KEGG" id="hch:HCH_06546"/>
<protein>
    <recommendedName>
        <fullName evidence="3">ATP-binding protein</fullName>
    </recommendedName>
</protein>
<dbReference type="AlphaFoldDB" id="Q2S839"/>
<evidence type="ECO:0000313" key="1">
    <source>
        <dbReference type="EMBL" id="ABC33185.1"/>
    </source>
</evidence>